<dbReference type="PANTHER" id="PTHR15615:SF108">
    <property type="entry name" value="PROTEIN CNPPD1"/>
    <property type="match status" value="1"/>
</dbReference>
<dbReference type="EMBL" id="MN448277">
    <property type="protein sequence ID" value="QFG74070.1"/>
    <property type="molecule type" value="Genomic_DNA"/>
</dbReference>
<name>A0A5J6VJG6_9VIRU</name>
<dbReference type="InterPro" id="IPR013922">
    <property type="entry name" value="Cyclin_PHO80-like"/>
</dbReference>
<organism evidence="1">
    <name type="scientific">Megaviridae environmental sample</name>
    <dbReference type="NCBI Taxonomy" id="1737588"/>
    <lineage>
        <taxon>Viruses</taxon>
        <taxon>Varidnaviria</taxon>
        <taxon>Bamfordvirae</taxon>
        <taxon>Nucleocytoviricota</taxon>
        <taxon>Megaviricetes</taxon>
        <taxon>Imitervirales</taxon>
        <taxon>Mimiviridae</taxon>
        <taxon>environmental samples</taxon>
    </lineage>
</organism>
<accession>A0A5J6VJG6</accession>
<dbReference type="Gene3D" id="1.10.472.10">
    <property type="entry name" value="Cyclin-like"/>
    <property type="match status" value="1"/>
</dbReference>
<dbReference type="PANTHER" id="PTHR15615">
    <property type="match status" value="1"/>
</dbReference>
<sequence length="309" mass="36188">MWKYFLNMVTSAPKIIPITNKKKERFKQSYKQPRQHKLVRSNSTSSLRICDTPVQPNKGDFIINFAKLIHKLCGDNRDEIIMSNFFNNKYPTMYYININHRTCSTQHNIPYADVFTFVRNIVNRGDLGVNCIISACIYLQRLVNCLTLKLQHVHGGKGKLDGSRYKKTPRVYIAKSVFENMSPYKVRPLVVNKWKKIIAVILLVASKYQNDEFMFNDDLASYCKVSTRMINIWETDLLNLIDFNAHITASEYMRVYFELRGNYKLSKYIISRDVLNNMYDFVEKQKPLNTCDDNIETIRKIPTSFAIIN</sequence>
<reference evidence="1" key="1">
    <citation type="journal article" date="2019" name="Philos. Trans. R. Soc. Lond., B, Biol. Sci.">
        <title>Targeted metagenomic recovery of four divergent viruses reveals shared and distinctive characteristics of giant viruses of marine eukaryotes.</title>
        <authorList>
            <person name="Needham D.M."/>
            <person name="Poirier C."/>
            <person name="Hehenberger E."/>
            <person name="Jimenez V."/>
            <person name="Swalwell J.E."/>
            <person name="Santoro A.E."/>
            <person name="Worden A.Z."/>
        </authorList>
    </citation>
    <scope>NUCLEOTIDE SEQUENCE</scope>
    <source>
        <strain evidence="1">OPacV-662</strain>
    </source>
</reference>
<evidence type="ECO:0000313" key="1">
    <source>
        <dbReference type="EMBL" id="QFG74070.1"/>
    </source>
</evidence>
<dbReference type="CDD" id="cd20557">
    <property type="entry name" value="CYCLIN_ScPCL1-like"/>
    <property type="match status" value="1"/>
</dbReference>
<protein>
    <submittedName>
        <fullName evidence="1">Uncharacterized protein</fullName>
    </submittedName>
</protein>
<proteinExistence type="predicted"/>
<dbReference type="GO" id="GO:0019901">
    <property type="term" value="F:protein kinase binding"/>
    <property type="evidence" value="ECO:0007669"/>
    <property type="project" value="InterPro"/>
</dbReference>